<dbReference type="InterPro" id="IPR007187">
    <property type="entry name" value="Nucleoporin_Nup133/Nup155_C"/>
</dbReference>
<dbReference type="GO" id="GO:0006606">
    <property type="term" value="P:protein import into nucleus"/>
    <property type="evidence" value="ECO:0007669"/>
    <property type="project" value="TreeGrafter"/>
</dbReference>
<dbReference type="STRING" id="131310.A0A0N4ZFL6"/>
<name>A0A0N4ZFL6_PARTI</name>
<comment type="similarity">
    <text evidence="2">Belongs to the nucleoporin Nup133 family.</text>
</comment>
<protein>
    <submittedName>
        <fullName evidence="10">Nucleoporin_C domain-containing protein</fullName>
    </submittedName>
</protein>
<evidence type="ECO:0000256" key="4">
    <source>
        <dbReference type="ARBA" id="ARBA00022816"/>
    </source>
</evidence>
<keyword evidence="9" id="KW-1185">Reference proteome</keyword>
<comment type="subcellular location">
    <subcellularLocation>
        <location evidence="1">Nucleus envelope</location>
    </subcellularLocation>
</comment>
<dbReference type="AlphaFoldDB" id="A0A0N4ZFL6"/>
<dbReference type="Gene3D" id="2.130.10.10">
    <property type="entry name" value="YVTN repeat-like/Quinoprotein amine dehydrogenase"/>
    <property type="match status" value="1"/>
</dbReference>
<evidence type="ECO:0000256" key="3">
    <source>
        <dbReference type="ARBA" id="ARBA00022448"/>
    </source>
</evidence>
<keyword evidence="3" id="KW-0813">Transport</keyword>
<evidence type="ECO:0000256" key="2">
    <source>
        <dbReference type="ARBA" id="ARBA00005569"/>
    </source>
</evidence>
<evidence type="ECO:0000256" key="6">
    <source>
        <dbReference type="ARBA" id="ARBA00023010"/>
    </source>
</evidence>
<dbReference type="SUPFAM" id="SSF117289">
    <property type="entry name" value="Nucleoporin domain"/>
    <property type="match status" value="1"/>
</dbReference>
<dbReference type="PANTHER" id="PTHR13405:SF11">
    <property type="entry name" value="NUCLEAR PORE COMPLEX PROTEIN NUP133"/>
    <property type="match status" value="1"/>
</dbReference>
<keyword evidence="7" id="KW-0539">Nucleus</keyword>
<accession>A0A0N4ZFL6</accession>
<dbReference type="GO" id="GO:0000972">
    <property type="term" value="P:transcription-dependent tethering of RNA polymerase II gene DNA at nuclear periphery"/>
    <property type="evidence" value="ECO:0007669"/>
    <property type="project" value="TreeGrafter"/>
</dbReference>
<evidence type="ECO:0000256" key="1">
    <source>
        <dbReference type="ARBA" id="ARBA00004259"/>
    </source>
</evidence>
<evidence type="ECO:0000259" key="8">
    <source>
        <dbReference type="Pfam" id="PF03177"/>
    </source>
</evidence>
<keyword evidence="5" id="KW-0653">Protein transport</keyword>
<organism evidence="9 10">
    <name type="scientific">Parastrongyloides trichosuri</name>
    <name type="common">Possum-specific nematode worm</name>
    <dbReference type="NCBI Taxonomy" id="131310"/>
    <lineage>
        <taxon>Eukaryota</taxon>
        <taxon>Metazoa</taxon>
        <taxon>Ecdysozoa</taxon>
        <taxon>Nematoda</taxon>
        <taxon>Chromadorea</taxon>
        <taxon>Rhabditida</taxon>
        <taxon>Tylenchina</taxon>
        <taxon>Panagrolaimomorpha</taxon>
        <taxon>Strongyloidoidea</taxon>
        <taxon>Strongyloididae</taxon>
        <taxon>Parastrongyloides</taxon>
    </lineage>
</organism>
<sequence length="922" mass="106093">MHDCQLYLKTYASNYPTHVKAFFCTISEQSELVMGFDATVNYAWAMRGKEFYAWRNEPSNGSDDQDMGDDSYVSPTSYKLNAPGTGLVYTEKLVAFCKISDFSTPAVIVVAPEGNIRFWPSLEEKPVSLNMELDGDLAVEVFYMIIDDIYSFVVTTTSGDFYQIPIVMGKGSKIMTGKISVIKLNVKRGNRLTSRLSKAIFGSEIDTSNYLKATYFRKKEVKCTLDNFLAFQVFKTNIRLYDVVKCEILWELDISSMVAKDFLRHHEGIIEIEDAEDLHLRTEIITTFVDDSGIYFLFGIRLRKSLNSPVYLYLGKVKRPTNVNFHQRITNFEWLAMVNLSSYFMESLTNTNSYHELGLANFSQTGLYIFSKDVIANYKIESKGIQSVSITFNCEIKVTEKCFGYKVIGETLVCFAEMNGPAIVRLLPIGFEVSFVEEKNMDEYLSEILQPKKTKNALYKLLYHGFLNFCQFSQEDPKINLLEDFTTSGTPEDRASTIVTMFENLLNSSPYFNGQERKKHIEKSGKSVKVVKSEGMNEIKRQLEDKLSLSKMFIAFIKNQSLEIDLNFENGKYFRNVVKYMELLQCVLTIFEVTSPETTPFIYEVINMAVNGRNERDQALSVIETFYKFITEAEDIFSTSTTYLYNVMERNENMSSKLLIFLEVVGVIDCMLGQIKAYRSEEWALVIRSSKIKPWTSLPSFMDLLLKINKLMTDIIDEAASRPDIRKSFKKYYISIVEFILDEQANVKEKVSSSLIRGLVTNGFVEAGLTNAEKYHDFQTLIAYTMGLSDNEKKFALKNYKEKFNTEDFEIALYDYYRKNQMIHELLEEKGENVDNYLKSHDQINWMRYAENKEYGKAAKSLRNAAIQKSDLLQKNLLLALGKLALFCESNVNRDLVKEFDDLASIARRELEEVDENEVCME</sequence>
<proteinExistence type="inferred from homology"/>
<dbReference type="Pfam" id="PF03177">
    <property type="entry name" value="Nucleoporin_C"/>
    <property type="match status" value="1"/>
</dbReference>
<dbReference type="Gene3D" id="1.20.58.1380">
    <property type="match status" value="1"/>
</dbReference>
<dbReference type="InterPro" id="IPR037624">
    <property type="entry name" value="Nup133-like"/>
</dbReference>
<evidence type="ECO:0000256" key="7">
    <source>
        <dbReference type="ARBA" id="ARBA00023242"/>
    </source>
</evidence>
<dbReference type="InterPro" id="IPR015943">
    <property type="entry name" value="WD40/YVTN_repeat-like_dom_sf"/>
</dbReference>
<dbReference type="Proteomes" id="UP000038045">
    <property type="component" value="Unplaced"/>
</dbReference>
<keyword evidence="6" id="KW-0811">Translocation</keyword>
<feature type="domain" description="Nucleoporin Nup133/Nup155-like C-terminal" evidence="8">
    <location>
        <begin position="770"/>
        <end position="913"/>
    </location>
</feature>
<evidence type="ECO:0000313" key="10">
    <source>
        <dbReference type="WBParaSite" id="PTRK_0000654600.1"/>
    </source>
</evidence>
<dbReference type="PANTHER" id="PTHR13405">
    <property type="entry name" value="NUCLEAR PORE COMPLEX PROTEIN NUP133"/>
    <property type="match status" value="1"/>
</dbReference>
<dbReference type="GO" id="GO:0031080">
    <property type="term" value="C:nuclear pore outer ring"/>
    <property type="evidence" value="ECO:0007669"/>
    <property type="project" value="TreeGrafter"/>
</dbReference>
<dbReference type="GO" id="GO:0017056">
    <property type="term" value="F:structural constituent of nuclear pore"/>
    <property type="evidence" value="ECO:0007669"/>
    <property type="project" value="InterPro"/>
</dbReference>
<evidence type="ECO:0000256" key="5">
    <source>
        <dbReference type="ARBA" id="ARBA00022927"/>
    </source>
</evidence>
<evidence type="ECO:0000313" key="9">
    <source>
        <dbReference type="Proteomes" id="UP000038045"/>
    </source>
</evidence>
<reference evidence="10" key="1">
    <citation type="submission" date="2017-02" db="UniProtKB">
        <authorList>
            <consortium name="WormBaseParasite"/>
        </authorList>
    </citation>
    <scope>IDENTIFICATION</scope>
</reference>
<keyword evidence="4" id="KW-0509">mRNA transport</keyword>
<dbReference type="GO" id="GO:0016973">
    <property type="term" value="P:poly(A)+ mRNA export from nucleus"/>
    <property type="evidence" value="ECO:0007669"/>
    <property type="project" value="TreeGrafter"/>
</dbReference>
<dbReference type="WBParaSite" id="PTRK_0000654600.1">
    <property type="protein sequence ID" value="PTRK_0000654600.1"/>
    <property type="gene ID" value="PTRK_0000654600"/>
</dbReference>